<proteinExistence type="predicted"/>
<organism evidence="1 2">
    <name type="scientific">Ambispora gerdemannii</name>
    <dbReference type="NCBI Taxonomy" id="144530"/>
    <lineage>
        <taxon>Eukaryota</taxon>
        <taxon>Fungi</taxon>
        <taxon>Fungi incertae sedis</taxon>
        <taxon>Mucoromycota</taxon>
        <taxon>Glomeromycotina</taxon>
        <taxon>Glomeromycetes</taxon>
        <taxon>Archaeosporales</taxon>
        <taxon>Ambisporaceae</taxon>
        <taxon>Ambispora</taxon>
    </lineage>
</organism>
<dbReference type="SUPFAM" id="SSF47413">
    <property type="entry name" value="lambda repressor-like DNA-binding domains"/>
    <property type="match status" value="1"/>
</dbReference>
<accession>A0A9N8Z2R0</accession>
<dbReference type="Proteomes" id="UP000789831">
    <property type="component" value="Unassembled WGS sequence"/>
</dbReference>
<keyword evidence="2" id="KW-1185">Reference proteome</keyword>
<protein>
    <submittedName>
        <fullName evidence="1">11197_t:CDS:1</fullName>
    </submittedName>
</protein>
<dbReference type="EMBL" id="CAJVPL010000247">
    <property type="protein sequence ID" value="CAG8472466.1"/>
    <property type="molecule type" value="Genomic_DNA"/>
</dbReference>
<dbReference type="InterPro" id="IPR010982">
    <property type="entry name" value="Lambda_DNA-bd_dom_sf"/>
</dbReference>
<dbReference type="OrthoDB" id="2444608at2759"/>
<evidence type="ECO:0000313" key="1">
    <source>
        <dbReference type="EMBL" id="CAG8472466.1"/>
    </source>
</evidence>
<comment type="caution">
    <text evidence="1">The sequence shown here is derived from an EMBL/GenBank/DDBJ whole genome shotgun (WGS) entry which is preliminary data.</text>
</comment>
<sequence>MKKNKDFKNLTEAEIIARLDSDNYEGGNIGLLENPTLEERTKYKLCKSILTYQLKNKLPLEQVAEKLAISEEELYDICRGKINDFSIARLIFYLEKLTPNYDLLHGRALTGAERVRVMRAKTILATAPITSIKYKKALDQLKELYSEGVNPNKTKTELKDRYGQRSMNYPLQSQLKIFEKTLLAKQKVANQAYFQQLIKTELSKLLKTLPKGVDKEEVLKYVQDITSSSNFQKEVKEVAIETVYEFFGKTNFKNDNQNLKQSLTDGEAKTITSQLVEEKLGGKEKFQEGVYRAKSQIVQAVVKELKAKGVILKELRNIIGQEKFYSDEPADSIPKGREGYYKKDKEIALLQAEANAKIKAIESDVKTAEGVYKDALLKGEEIVGGDFTKLEENQINKAPTPEKIQAVLKDIPITIDVKALYQLNPNGLINNDKVIENYTTKVLVMGKEYQQTTTHLETLKHSAEEVDKVHEFIVKRIETETNLNKFPADSETQTTYQEKKVPDTRSWEEVGKIRDNKIKTAPTGLPNTGQDQRKAFDNGITNIEVLKVNKQDIDQEIAKVDNLVKQINSYQYLRDLDANQATIVQQFQALKTNLLPPTKPQEITTALTKQRENL</sequence>
<name>A0A9N8Z2R0_9GLOM</name>
<reference evidence="1" key="1">
    <citation type="submission" date="2021-06" db="EMBL/GenBank/DDBJ databases">
        <authorList>
            <person name="Kallberg Y."/>
            <person name="Tangrot J."/>
            <person name="Rosling A."/>
        </authorList>
    </citation>
    <scope>NUCLEOTIDE SEQUENCE</scope>
    <source>
        <strain evidence="1">MT106</strain>
    </source>
</reference>
<dbReference type="AlphaFoldDB" id="A0A9N8Z2R0"/>
<evidence type="ECO:0000313" key="2">
    <source>
        <dbReference type="Proteomes" id="UP000789831"/>
    </source>
</evidence>
<gene>
    <name evidence="1" type="ORF">AGERDE_LOCUS2807</name>
</gene>
<dbReference type="GO" id="GO:0003677">
    <property type="term" value="F:DNA binding"/>
    <property type="evidence" value="ECO:0007669"/>
    <property type="project" value="InterPro"/>
</dbReference>
<dbReference type="Gene3D" id="1.10.260.40">
    <property type="entry name" value="lambda repressor-like DNA-binding domains"/>
    <property type="match status" value="1"/>
</dbReference>